<feature type="compositionally biased region" description="Basic and acidic residues" evidence="1">
    <location>
        <begin position="195"/>
        <end position="221"/>
    </location>
</feature>
<reference evidence="3" key="2">
    <citation type="submission" date="2021-09" db="EMBL/GenBank/DDBJ databases">
        <authorList>
            <person name="Jia N."/>
            <person name="Wang J."/>
            <person name="Shi W."/>
            <person name="Du L."/>
            <person name="Sun Y."/>
            <person name="Zhan W."/>
            <person name="Jiang J."/>
            <person name="Wang Q."/>
            <person name="Zhang B."/>
            <person name="Ji P."/>
            <person name="Sakyi L.B."/>
            <person name="Cui X."/>
            <person name="Yuan T."/>
            <person name="Jiang B."/>
            <person name="Yang W."/>
            <person name="Lam T.T.-Y."/>
            <person name="Chang Q."/>
            <person name="Ding S."/>
            <person name="Wang X."/>
            <person name="Zhu J."/>
            <person name="Ruan X."/>
            <person name="Zhao L."/>
            <person name="Wei J."/>
            <person name="Que T."/>
            <person name="Du C."/>
            <person name="Cheng J."/>
            <person name="Dai P."/>
            <person name="Han X."/>
            <person name="Huang E."/>
            <person name="Gao Y."/>
            <person name="Liu J."/>
            <person name="Shao H."/>
            <person name="Ye R."/>
            <person name="Li L."/>
            <person name="Wei W."/>
            <person name="Wang X."/>
            <person name="Wang C."/>
            <person name="Huo Q."/>
            <person name="Li W."/>
            <person name="Guo W."/>
            <person name="Chen H."/>
            <person name="Chen S."/>
            <person name="Zhou L."/>
            <person name="Zhou L."/>
            <person name="Ni X."/>
            <person name="Tian J."/>
            <person name="Zhou Y."/>
            <person name="Sheng Y."/>
            <person name="Liu T."/>
            <person name="Pan Y."/>
            <person name="Xia L."/>
            <person name="Li J."/>
            <person name="Zhao F."/>
            <person name="Cao W."/>
        </authorList>
    </citation>
    <scope>NUCLEOTIDE SEQUENCE</scope>
    <source>
        <strain evidence="3">Rsan-2018</strain>
        <tissue evidence="3">Larvae</tissue>
    </source>
</reference>
<protein>
    <submittedName>
        <fullName evidence="3">Uncharacterized protein</fullName>
    </submittedName>
</protein>
<feature type="compositionally biased region" description="Acidic residues" evidence="1">
    <location>
        <begin position="287"/>
        <end position="296"/>
    </location>
</feature>
<feature type="chain" id="PRO_5038736878" evidence="2">
    <location>
        <begin position="35"/>
        <end position="411"/>
    </location>
</feature>
<accession>A0A9D4PU03</accession>
<reference evidence="3" key="1">
    <citation type="journal article" date="2020" name="Cell">
        <title>Large-Scale Comparative Analyses of Tick Genomes Elucidate Their Genetic Diversity and Vector Capacities.</title>
        <authorList>
            <consortium name="Tick Genome and Microbiome Consortium (TIGMIC)"/>
            <person name="Jia N."/>
            <person name="Wang J."/>
            <person name="Shi W."/>
            <person name="Du L."/>
            <person name="Sun Y."/>
            <person name="Zhan W."/>
            <person name="Jiang J.F."/>
            <person name="Wang Q."/>
            <person name="Zhang B."/>
            <person name="Ji P."/>
            <person name="Bell-Sakyi L."/>
            <person name="Cui X.M."/>
            <person name="Yuan T.T."/>
            <person name="Jiang B.G."/>
            <person name="Yang W.F."/>
            <person name="Lam T.T."/>
            <person name="Chang Q.C."/>
            <person name="Ding S.J."/>
            <person name="Wang X.J."/>
            <person name="Zhu J.G."/>
            <person name="Ruan X.D."/>
            <person name="Zhao L."/>
            <person name="Wei J.T."/>
            <person name="Ye R.Z."/>
            <person name="Que T.C."/>
            <person name="Du C.H."/>
            <person name="Zhou Y.H."/>
            <person name="Cheng J.X."/>
            <person name="Dai P.F."/>
            <person name="Guo W.B."/>
            <person name="Han X.H."/>
            <person name="Huang E.J."/>
            <person name="Li L.F."/>
            <person name="Wei W."/>
            <person name="Gao Y.C."/>
            <person name="Liu J.Z."/>
            <person name="Shao H.Z."/>
            <person name="Wang X."/>
            <person name="Wang C.C."/>
            <person name="Yang T.C."/>
            <person name="Huo Q.B."/>
            <person name="Li W."/>
            <person name="Chen H.Y."/>
            <person name="Chen S.E."/>
            <person name="Zhou L.G."/>
            <person name="Ni X.B."/>
            <person name="Tian J.H."/>
            <person name="Sheng Y."/>
            <person name="Liu T."/>
            <person name="Pan Y.S."/>
            <person name="Xia L.Y."/>
            <person name="Li J."/>
            <person name="Zhao F."/>
            <person name="Cao W.C."/>
        </authorList>
    </citation>
    <scope>NUCLEOTIDE SEQUENCE</scope>
    <source>
        <strain evidence="3">Rsan-2018</strain>
    </source>
</reference>
<comment type="caution">
    <text evidence="3">The sequence shown here is derived from an EMBL/GenBank/DDBJ whole genome shotgun (WGS) entry which is preliminary data.</text>
</comment>
<feature type="compositionally biased region" description="Polar residues" evidence="1">
    <location>
        <begin position="376"/>
        <end position="390"/>
    </location>
</feature>
<feature type="compositionally biased region" description="Basic and acidic residues" evidence="1">
    <location>
        <begin position="362"/>
        <end position="375"/>
    </location>
</feature>
<organism evidence="3 4">
    <name type="scientific">Rhipicephalus sanguineus</name>
    <name type="common">Brown dog tick</name>
    <name type="synonym">Ixodes sanguineus</name>
    <dbReference type="NCBI Taxonomy" id="34632"/>
    <lineage>
        <taxon>Eukaryota</taxon>
        <taxon>Metazoa</taxon>
        <taxon>Ecdysozoa</taxon>
        <taxon>Arthropoda</taxon>
        <taxon>Chelicerata</taxon>
        <taxon>Arachnida</taxon>
        <taxon>Acari</taxon>
        <taxon>Parasitiformes</taxon>
        <taxon>Ixodida</taxon>
        <taxon>Ixodoidea</taxon>
        <taxon>Ixodidae</taxon>
        <taxon>Rhipicephalinae</taxon>
        <taxon>Rhipicephalus</taxon>
        <taxon>Rhipicephalus</taxon>
    </lineage>
</organism>
<evidence type="ECO:0000313" key="4">
    <source>
        <dbReference type="Proteomes" id="UP000821837"/>
    </source>
</evidence>
<evidence type="ECO:0000313" key="3">
    <source>
        <dbReference type="EMBL" id="KAH7952369.1"/>
    </source>
</evidence>
<dbReference type="VEuPathDB" id="VectorBase:RSAN_037074"/>
<proteinExistence type="predicted"/>
<dbReference type="AlphaFoldDB" id="A0A9D4PU03"/>
<dbReference type="Proteomes" id="UP000821837">
    <property type="component" value="Chromosome 5"/>
</dbReference>
<sequence>MAPASYQLPAQDNLATILLILALVCQEFANMGVAVPQTTSHMPHPMCTPAHNAEHHAAPLVAAAASVPRFPPRYRLKNLKNVNAAQSTAAVEISGNEADDFRGGEEETGECRTGEREVAEVGVAAHAMCADAARRDDVADPERAANGANSEVEKKKRKKKRDHDGRRSDVEATENAGDDKYAEVDEVSVAYAPVDCHDGNEEAEESRDGEVAAVEERKDEDNAGSDDGTGNWEGVANGGAVDKEDELAQHGGVSGETAPNTKREPKKNVKKDGGQEKNGVESKKYESEDDEEEAASDEVAPTAAANEDESADGKNKKNAEEANNDGDSSKARQADTEDADTDHEKEPDVNNSKRAGNHRQRQQGEKASDAEDKTSSRNGGRQHLTTTTWRSGRHPDVAGPGGYNGKTRHSE</sequence>
<name>A0A9D4PU03_RHISA</name>
<feature type="compositionally biased region" description="Basic and acidic residues" evidence="1">
    <location>
        <begin position="134"/>
        <end position="143"/>
    </location>
</feature>
<keyword evidence="4" id="KW-1185">Reference proteome</keyword>
<evidence type="ECO:0000256" key="2">
    <source>
        <dbReference type="SAM" id="SignalP"/>
    </source>
</evidence>
<dbReference type="EMBL" id="JABSTV010001251">
    <property type="protein sequence ID" value="KAH7952369.1"/>
    <property type="molecule type" value="Genomic_DNA"/>
</dbReference>
<evidence type="ECO:0000256" key="1">
    <source>
        <dbReference type="SAM" id="MobiDB-lite"/>
    </source>
</evidence>
<gene>
    <name evidence="3" type="ORF">HPB52_022043</name>
</gene>
<feature type="compositionally biased region" description="Basic and acidic residues" evidence="1">
    <location>
        <begin position="311"/>
        <end position="320"/>
    </location>
</feature>
<feature type="compositionally biased region" description="Basic and acidic residues" evidence="1">
    <location>
        <begin position="261"/>
        <end position="286"/>
    </location>
</feature>
<feature type="signal peptide" evidence="2">
    <location>
        <begin position="1"/>
        <end position="34"/>
    </location>
</feature>
<feature type="region of interest" description="Disordered" evidence="1">
    <location>
        <begin position="134"/>
        <end position="411"/>
    </location>
</feature>
<keyword evidence="2" id="KW-0732">Signal</keyword>